<dbReference type="InterPro" id="IPR036388">
    <property type="entry name" value="WH-like_DNA-bd_sf"/>
</dbReference>
<protein>
    <submittedName>
        <fullName evidence="3">HTH domain-containing protein</fullName>
    </submittedName>
</protein>
<keyword evidence="1" id="KW-0472">Membrane</keyword>
<dbReference type="Gene3D" id="1.10.10.10">
    <property type="entry name" value="Winged helix-like DNA-binding domain superfamily/Winged helix DNA-binding domain"/>
    <property type="match status" value="1"/>
</dbReference>
<comment type="caution">
    <text evidence="3">The sequence shown here is derived from an EMBL/GenBank/DDBJ whole genome shotgun (WGS) entry which is preliminary data.</text>
</comment>
<dbReference type="Pfam" id="PF08279">
    <property type="entry name" value="HTH_11"/>
    <property type="match status" value="1"/>
</dbReference>
<reference evidence="3" key="1">
    <citation type="submission" date="2019-12" db="EMBL/GenBank/DDBJ databases">
        <title>The whole-genome sequencing of Haloarcula japonica strain pws8.</title>
        <authorList>
            <person name="Verma D.K."/>
            <person name="Gopal K."/>
            <person name="Prasad E.S."/>
        </authorList>
    </citation>
    <scope>NUCLEOTIDE SEQUENCE</scope>
    <source>
        <strain evidence="3">Pws8</strain>
    </source>
</reference>
<feature type="transmembrane region" description="Helical" evidence="1">
    <location>
        <begin position="109"/>
        <end position="133"/>
    </location>
</feature>
<name>A0A847U4H6_9EURY</name>
<dbReference type="EMBL" id="WOWB01000006">
    <property type="protein sequence ID" value="NLV08225.1"/>
    <property type="molecule type" value="Genomic_DNA"/>
</dbReference>
<keyword evidence="1" id="KW-1133">Transmembrane helix</keyword>
<evidence type="ECO:0000313" key="3">
    <source>
        <dbReference type="EMBL" id="NLV08225.1"/>
    </source>
</evidence>
<organism evidence="3 4">
    <name type="scientific">Haloarcula rubripromontorii</name>
    <dbReference type="NCBI Taxonomy" id="1705562"/>
    <lineage>
        <taxon>Archaea</taxon>
        <taxon>Methanobacteriati</taxon>
        <taxon>Methanobacteriota</taxon>
        <taxon>Stenosarchaea group</taxon>
        <taxon>Halobacteria</taxon>
        <taxon>Halobacteriales</taxon>
        <taxon>Haloarculaceae</taxon>
        <taxon>Haloarcula</taxon>
    </lineage>
</organism>
<evidence type="ECO:0000313" key="4">
    <source>
        <dbReference type="Proteomes" id="UP000610611"/>
    </source>
</evidence>
<evidence type="ECO:0000256" key="1">
    <source>
        <dbReference type="SAM" id="Phobius"/>
    </source>
</evidence>
<dbReference type="Proteomes" id="UP000610611">
    <property type="component" value="Unassembled WGS sequence"/>
</dbReference>
<sequence length="187" mass="21276">MARVPSEFTEEFDAKGDRFFAIAELLYSNPDHQYTQQELAERFDCSTTTISNHIGEMSEWLNRRDDQTTYTWDVDVHDPGHTETTMAVRRFYGDLWSLLKKHSRTGPGVFALFGFIMLLNSAVVFSLYAGFALGIFSESALPIRIYLSIAIGFLITGLIVTLCSPYMAWVSGLLWPRLPSGLFRRDN</sequence>
<proteinExistence type="predicted"/>
<accession>A0A847U4H6</accession>
<dbReference type="RefSeq" id="WP_170084495.1">
    <property type="nucleotide sequence ID" value="NZ_WOWB01000006.1"/>
</dbReference>
<keyword evidence="1" id="KW-0812">Transmembrane</keyword>
<feature type="domain" description="Helix-turn-helix type 11" evidence="2">
    <location>
        <begin position="20"/>
        <end position="61"/>
    </location>
</feature>
<dbReference type="AlphaFoldDB" id="A0A847U4H6"/>
<feature type="transmembrane region" description="Helical" evidence="1">
    <location>
        <begin position="145"/>
        <end position="175"/>
    </location>
</feature>
<gene>
    <name evidence="3" type="ORF">GOC83_19075</name>
</gene>
<dbReference type="InterPro" id="IPR013196">
    <property type="entry name" value="HTH_11"/>
</dbReference>
<evidence type="ECO:0000259" key="2">
    <source>
        <dbReference type="Pfam" id="PF08279"/>
    </source>
</evidence>